<feature type="chain" id="PRO_5028117702" evidence="2">
    <location>
        <begin position="29"/>
        <end position="359"/>
    </location>
</feature>
<dbReference type="FunCoup" id="A0A6P8Z5T8">
    <property type="interactions" value="75"/>
</dbReference>
<dbReference type="GeneID" id="117649295"/>
<evidence type="ECO:0000256" key="2">
    <source>
        <dbReference type="SAM" id="SignalP"/>
    </source>
</evidence>
<dbReference type="PANTHER" id="PTHR21184:SF6">
    <property type="entry name" value="CONSERVED PLASMA MEMBRANE PROTEIN"/>
    <property type="match status" value="1"/>
</dbReference>
<reference evidence="5" key="1">
    <citation type="submission" date="2025-08" db="UniProtKB">
        <authorList>
            <consortium name="RefSeq"/>
        </authorList>
    </citation>
    <scope>IDENTIFICATION</scope>
    <source>
        <tissue evidence="5">Total insect</tissue>
    </source>
</reference>
<dbReference type="Pfam" id="PF10223">
    <property type="entry name" value="Menorin_N"/>
    <property type="match status" value="1"/>
</dbReference>
<gene>
    <name evidence="5" type="primary">LOC117649295</name>
</gene>
<name>A0A6P8Z5T8_THRPL</name>
<sequence length="359" mass="38276">MAWTSALRPQLPALLVAVLCAFLAPVSAQPADAMASTPVPAVPAVPIGVAGAVKAVPDSQNISAFFPKINGDLTKISWAHAVNNQSLLAEALNGSVMMMEADVIMSAAGQPVMGHPPADSSDLSLLEFLRSVTAFNTDHQDAPKGIKLDFKSIEVFEKALEFLKQNFKDVPAFPVWLNADILPGPVNASESGTIPVDAKRFLDKAKAEYPDLMLSLGWTTRWGSKLDQSQVPVDQVKYSPDQVKAMIAAIKNSAVDQPITYAVRAAFVANSLDELKSLLDQTPQASGQATLSVWSSDDTDVVDVKQLKKNILALGKDRVYVDVGEQLAKDLNLSSASATTYASVATTLMALMAVMLRAL</sequence>
<accession>A0A6P8Z5T8</accession>
<dbReference type="AlphaFoldDB" id="A0A6P8Z5T8"/>
<evidence type="ECO:0000313" key="4">
    <source>
        <dbReference type="Proteomes" id="UP000515158"/>
    </source>
</evidence>
<dbReference type="KEGG" id="tpal:117649295"/>
<dbReference type="PANTHER" id="PTHR21184">
    <property type="entry name" value="MENORIN (DENDRITIC BRANCHING PROTEIN)"/>
    <property type="match status" value="1"/>
</dbReference>
<dbReference type="InParanoid" id="A0A6P8Z5T8"/>
<evidence type="ECO:0000259" key="3">
    <source>
        <dbReference type="Pfam" id="PF10223"/>
    </source>
</evidence>
<proteinExistence type="inferred from homology"/>
<keyword evidence="4" id="KW-1185">Reference proteome</keyword>
<organism evidence="5">
    <name type="scientific">Thrips palmi</name>
    <name type="common">Melon thrips</name>
    <dbReference type="NCBI Taxonomy" id="161013"/>
    <lineage>
        <taxon>Eukaryota</taxon>
        <taxon>Metazoa</taxon>
        <taxon>Ecdysozoa</taxon>
        <taxon>Arthropoda</taxon>
        <taxon>Hexapoda</taxon>
        <taxon>Insecta</taxon>
        <taxon>Pterygota</taxon>
        <taxon>Neoptera</taxon>
        <taxon>Paraneoptera</taxon>
        <taxon>Thysanoptera</taxon>
        <taxon>Terebrantia</taxon>
        <taxon>Thripoidea</taxon>
        <taxon>Thripidae</taxon>
        <taxon>Thrips</taxon>
    </lineage>
</organism>
<dbReference type="InterPro" id="IPR019356">
    <property type="entry name" value="Menorin_dom"/>
</dbReference>
<evidence type="ECO:0000313" key="5">
    <source>
        <dbReference type="RefSeq" id="XP_034247808.1"/>
    </source>
</evidence>
<dbReference type="GO" id="GO:0005615">
    <property type="term" value="C:extracellular space"/>
    <property type="evidence" value="ECO:0007669"/>
    <property type="project" value="TreeGrafter"/>
</dbReference>
<dbReference type="Proteomes" id="UP000515158">
    <property type="component" value="Unplaced"/>
</dbReference>
<protein>
    <submittedName>
        <fullName evidence="5">Protein FAM151B</fullName>
    </submittedName>
</protein>
<keyword evidence="2" id="KW-0732">Signal</keyword>
<evidence type="ECO:0000256" key="1">
    <source>
        <dbReference type="ARBA" id="ARBA00044953"/>
    </source>
</evidence>
<dbReference type="OrthoDB" id="413402at2759"/>
<comment type="similarity">
    <text evidence="1">Belongs to the menorin family.</text>
</comment>
<feature type="domain" description="Menorin-like" evidence="3">
    <location>
        <begin position="72"/>
        <end position="327"/>
    </location>
</feature>
<feature type="signal peptide" evidence="2">
    <location>
        <begin position="1"/>
        <end position="28"/>
    </location>
</feature>
<dbReference type="RefSeq" id="XP_034247808.1">
    <property type="nucleotide sequence ID" value="XM_034391917.1"/>
</dbReference>